<feature type="compositionally biased region" description="Polar residues" evidence="1">
    <location>
        <begin position="10"/>
        <end position="23"/>
    </location>
</feature>
<accession>A0A7R9F1T8</accession>
<proteinExistence type="predicted"/>
<evidence type="ECO:0000313" key="2">
    <source>
        <dbReference type="EMBL" id="CAD7444242.1"/>
    </source>
</evidence>
<protein>
    <submittedName>
        <fullName evidence="2">Uncharacterized protein</fullName>
    </submittedName>
</protein>
<feature type="region of interest" description="Disordered" evidence="1">
    <location>
        <begin position="1"/>
        <end position="23"/>
    </location>
</feature>
<sequence>MSIHSKEQRTPSQQGKVPSDQRINLSPAVAHRHREVIRALKQIKNIVKSPKGRDMIIHLHMQDGVNPVALAGRGGRCSRALPYQPPLIKVLAHRHSIVYVRCQDSSGMVAVWYRIAATVPHTEIVDTTYAPRACFPHHSLQFSFAT</sequence>
<organism evidence="2">
    <name type="scientific">Timema bartmani</name>
    <dbReference type="NCBI Taxonomy" id="61472"/>
    <lineage>
        <taxon>Eukaryota</taxon>
        <taxon>Metazoa</taxon>
        <taxon>Ecdysozoa</taxon>
        <taxon>Arthropoda</taxon>
        <taxon>Hexapoda</taxon>
        <taxon>Insecta</taxon>
        <taxon>Pterygota</taxon>
        <taxon>Neoptera</taxon>
        <taxon>Polyneoptera</taxon>
        <taxon>Phasmatodea</taxon>
        <taxon>Timematodea</taxon>
        <taxon>Timematoidea</taxon>
        <taxon>Timematidae</taxon>
        <taxon>Timema</taxon>
    </lineage>
</organism>
<dbReference type="AlphaFoldDB" id="A0A7R9F1T8"/>
<gene>
    <name evidence="2" type="ORF">TBIB3V08_LOCUS6625</name>
</gene>
<reference evidence="2" key="1">
    <citation type="submission" date="2020-11" db="EMBL/GenBank/DDBJ databases">
        <authorList>
            <person name="Tran Van P."/>
        </authorList>
    </citation>
    <scope>NUCLEOTIDE SEQUENCE</scope>
</reference>
<name>A0A7R9F1T8_9NEOP</name>
<evidence type="ECO:0000256" key="1">
    <source>
        <dbReference type="SAM" id="MobiDB-lite"/>
    </source>
</evidence>
<dbReference type="EMBL" id="OD566564">
    <property type="protein sequence ID" value="CAD7444242.1"/>
    <property type="molecule type" value="Genomic_DNA"/>
</dbReference>